<dbReference type="GO" id="GO:0008270">
    <property type="term" value="F:zinc ion binding"/>
    <property type="evidence" value="ECO:0007669"/>
    <property type="project" value="InterPro"/>
</dbReference>
<keyword evidence="4" id="KW-0238">DNA-binding</keyword>
<keyword evidence="3" id="KW-0805">Transcription regulation</keyword>
<dbReference type="Pfam" id="PF04082">
    <property type="entry name" value="Fungal_trans"/>
    <property type="match status" value="1"/>
</dbReference>
<dbReference type="CDD" id="cd12148">
    <property type="entry name" value="fungal_TF_MHR"/>
    <property type="match status" value="1"/>
</dbReference>
<dbReference type="OrthoDB" id="3014581at2759"/>
<feature type="compositionally biased region" description="Polar residues" evidence="7">
    <location>
        <begin position="141"/>
        <end position="156"/>
    </location>
</feature>
<evidence type="ECO:0000256" key="2">
    <source>
        <dbReference type="ARBA" id="ARBA00022723"/>
    </source>
</evidence>
<evidence type="ECO:0000256" key="6">
    <source>
        <dbReference type="ARBA" id="ARBA00023242"/>
    </source>
</evidence>
<proteinExistence type="predicted"/>
<evidence type="ECO:0000256" key="4">
    <source>
        <dbReference type="ARBA" id="ARBA00023125"/>
    </source>
</evidence>
<gene>
    <name evidence="9" type="ORF">PENFLA_c034G10079</name>
</gene>
<dbReference type="EMBL" id="MLQL01000034">
    <property type="protein sequence ID" value="OQE14989.1"/>
    <property type="molecule type" value="Genomic_DNA"/>
</dbReference>
<sequence length="766" mass="86830">MAFISPINYICKRLGESAESPDGHLLRKTIAIDGREVCLPSLFKLLLNYFGKIGNMKRRPDAGVTTPGSKRQSRQDPVSCESCRKKKLKCDRGLPCSSCSTRKMECSYGGYGPTTTPVQATSQTYQRPILDDRVSEPPRTLQWTPRQGTETQSRNGNEPLLTADWLETIVMGHRVPSAVPATLRAGLSQRREPELSPSLQNITPGGRFPRARERLASRANPATIYLPLYLPPMVEALSLFRYYCKYLDFQYHLIIPSRVERQIETIYEHAGRNESINLAHTALLFSITAAALYYQLLIESSEHAEPFSQESTFLAGAALIQSNYIPYPTLEGLQATMIIGHHLSNMNLPSSVSPLFVHRSFVSQAISMGLHIVDSPRVVSERLATEFDKTNVELKRRLWWDLAAYDWLIGFLSGPQEWTYSIQPQHMIVQVPLNVEDEEIDHSENGVPLSTPTAISYSLCRLRLAVVCRQIVDETSYYHLHGQEVPYEKILELDQKLQQVRTEIPSFFRFDQASQREYSGIYRERPTLAWQRALVQQGYHSRFCRLHRHYFVRGAKDPKYSYSHVVSLQSARKVLEVKRIMDEEEPVFTPHSSVVWAVMHHVFMAAAILLIDVCFNWDDILAERRKEEVLDACRMLSRAQQSSPIACEGIKAMMEILRRHWKHEKRVSSRDLQEPSTSSNSTAATANPPQPGIPTPVSLGSKSITFPPEISNGQSTVNHPIDAFLNPLPLEDIWTEMLESSANVELNTPDWSNLLTELTNVALPSE</sequence>
<dbReference type="PANTHER" id="PTHR31001:SF90">
    <property type="entry name" value="CENTROMERE DNA-BINDING PROTEIN COMPLEX CBF3 SUBUNIT B"/>
    <property type="match status" value="1"/>
</dbReference>
<comment type="caution">
    <text evidence="9">The sequence shown here is derived from an EMBL/GenBank/DDBJ whole genome shotgun (WGS) entry which is preliminary data.</text>
</comment>
<feature type="region of interest" description="Disordered" evidence="7">
    <location>
        <begin position="57"/>
        <end position="77"/>
    </location>
</feature>
<accession>A0A1V6SMU5</accession>
<dbReference type="InterPro" id="IPR007219">
    <property type="entry name" value="XnlR_reg_dom"/>
</dbReference>
<dbReference type="PROSITE" id="PS50048">
    <property type="entry name" value="ZN2_CY6_FUNGAL_2"/>
    <property type="match status" value="1"/>
</dbReference>
<dbReference type="Pfam" id="PF00172">
    <property type="entry name" value="Zn_clus"/>
    <property type="match status" value="1"/>
</dbReference>
<protein>
    <recommendedName>
        <fullName evidence="8">Zn(2)-C6 fungal-type domain-containing protein</fullName>
    </recommendedName>
</protein>
<dbReference type="STRING" id="254877.A0A1V6SMU5"/>
<keyword evidence="6" id="KW-0539">Nucleus</keyword>
<dbReference type="SUPFAM" id="SSF57701">
    <property type="entry name" value="Zn2/Cys6 DNA-binding domain"/>
    <property type="match status" value="1"/>
</dbReference>
<dbReference type="InterPro" id="IPR001138">
    <property type="entry name" value="Zn2Cys6_DnaBD"/>
</dbReference>
<dbReference type="SMART" id="SM00066">
    <property type="entry name" value="GAL4"/>
    <property type="match status" value="1"/>
</dbReference>
<dbReference type="Gene3D" id="4.10.240.10">
    <property type="entry name" value="Zn(2)-C6 fungal-type DNA-binding domain"/>
    <property type="match status" value="1"/>
</dbReference>
<evidence type="ECO:0000256" key="1">
    <source>
        <dbReference type="ARBA" id="ARBA00004123"/>
    </source>
</evidence>
<keyword evidence="10" id="KW-1185">Reference proteome</keyword>
<evidence type="ECO:0000256" key="5">
    <source>
        <dbReference type="ARBA" id="ARBA00023163"/>
    </source>
</evidence>
<evidence type="ECO:0000256" key="7">
    <source>
        <dbReference type="SAM" id="MobiDB-lite"/>
    </source>
</evidence>
<dbReference type="GO" id="GO:0006351">
    <property type="term" value="P:DNA-templated transcription"/>
    <property type="evidence" value="ECO:0007669"/>
    <property type="project" value="InterPro"/>
</dbReference>
<comment type="subcellular location">
    <subcellularLocation>
        <location evidence="1">Nucleus</location>
    </subcellularLocation>
</comment>
<dbReference type="InterPro" id="IPR050613">
    <property type="entry name" value="Sec_Metabolite_Reg"/>
</dbReference>
<dbReference type="PROSITE" id="PS00463">
    <property type="entry name" value="ZN2_CY6_FUNGAL_1"/>
    <property type="match status" value="1"/>
</dbReference>
<dbReference type="Proteomes" id="UP000191342">
    <property type="component" value="Unassembled WGS sequence"/>
</dbReference>
<evidence type="ECO:0000313" key="9">
    <source>
        <dbReference type="EMBL" id="OQE14989.1"/>
    </source>
</evidence>
<dbReference type="AlphaFoldDB" id="A0A1V6SMU5"/>
<evidence type="ECO:0000256" key="3">
    <source>
        <dbReference type="ARBA" id="ARBA00023015"/>
    </source>
</evidence>
<dbReference type="GO" id="GO:0005634">
    <property type="term" value="C:nucleus"/>
    <property type="evidence" value="ECO:0007669"/>
    <property type="project" value="UniProtKB-SubCell"/>
</dbReference>
<dbReference type="GO" id="GO:0003677">
    <property type="term" value="F:DNA binding"/>
    <property type="evidence" value="ECO:0007669"/>
    <property type="project" value="UniProtKB-KW"/>
</dbReference>
<reference evidence="10" key="1">
    <citation type="journal article" date="2017" name="Nat. Microbiol.">
        <title>Global analysis of biosynthetic gene clusters reveals vast potential of secondary metabolite production in Penicillium species.</title>
        <authorList>
            <person name="Nielsen J.C."/>
            <person name="Grijseels S."/>
            <person name="Prigent S."/>
            <person name="Ji B."/>
            <person name="Dainat J."/>
            <person name="Nielsen K.F."/>
            <person name="Frisvad J.C."/>
            <person name="Workman M."/>
            <person name="Nielsen J."/>
        </authorList>
    </citation>
    <scope>NUCLEOTIDE SEQUENCE [LARGE SCALE GENOMIC DNA]</scope>
    <source>
        <strain evidence="10">IBT 14082</strain>
    </source>
</reference>
<evidence type="ECO:0000313" key="10">
    <source>
        <dbReference type="Proteomes" id="UP000191342"/>
    </source>
</evidence>
<name>A0A1V6SMU5_9EURO</name>
<dbReference type="CDD" id="cd00067">
    <property type="entry name" value="GAL4"/>
    <property type="match status" value="1"/>
</dbReference>
<feature type="compositionally biased region" description="Low complexity" evidence="7">
    <location>
        <begin position="675"/>
        <end position="687"/>
    </location>
</feature>
<dbReference type="PANTHER" id="PTHR31001">
    <property type="entry name" value="UNCHARACTERIZED TRANSCRIPTIONAL REGULATORY PROTEIN"/>
    <property type="match status" value="1"/>
</dbReference>
<dbReference type="GO" id="GO:0000981">
    <property type="term" value="F:DNA-binding transcription factor activity, RNA polymerase II-specific"/>
    <property type="evidence" value="ECO:0007669"/>
    <property type="project" value="InterPro"/>
</dbReference>
<feature type="region of interest" description="Disordered" evidence="7">
    <location>
        <begin position="665"/>
        <end position="701"/>
    </location>
</feature>
<feature type="region of interest" description="Disordered" evidence="7">
    <location>
        <begin position="136"/>
        <end position="157"/>
    </location>
</feature>
<keyword evidence="2" id="KW-0479">Metal-binding</keyword>
<organism evidence="9 10">
    <name type="scientific">Penicillium flavigenum</name>
    <dbReference type="NCBI Taxonomy" id="254877"/>
    <lineage>
        <taxon>Eukaryota</taxon>
        <taxon>Fungi</taxon>
        <taxon>Dikarya</taxon>
        <taxon>Ascomycota</taxon>
        <taxon>Pezizomycotina</taxon>
        <taxon>Eurotiomycetes</taxon>
        <taxon>Eurotiomycetidae</taxon>
        <taxon>Eurotiales</taxon>
        <taxon>Aspergillaceae</taxon>
        <taxon>Penicillium</taxon>
    </lineage>
</organism>
<feature type="domain" description="Zn(2)-C6 fungal-type" evidence="8">
    <location>
        <begin position="79"/>
        <end position="108"/>
    </location>
</feature>
<evidence type="ECO:0000259" key="8">
    <source>
        <dbReference type="PROSITE" id="PS50048"/>
    </source>
</evidence>
<dbReference type="InterPro" id="IPR036864">
    <property type="entry name" value="Zn2-C6_fun-type_DNA-bd_sf"/>
</dbReference>
<keyword evidence="5" id="KW-0804">Transcription</keyword>